<name>A0ABV8IA98_9ACTN</name>
<evidence type="ECO:0000313" key="4">
    <source>
        <dbReference type="Proteomes" id="UP001595850"/>
    </source>
</evidence>
<protein>
    <recommendedName>
        <fullName evidence="5">Lipoprotein</fullName>
    </recommendedName>
</protein>
<dbReference type="EMBL" id="JBHSBM010000025">
    <property type="protein sequence ID" value="MFC4061101.1"/>
    <property type="molecule type" value="Genomic_DNA"/>
</dbReference>
<proteinExistence type="predicted"/>
<reference evidence="4" key="1">
    <citation type="journal article" date="2019" name="Int. J. Syst. Evol. Microbiol.">
        <title>The Global Catalogue of Microorganisms (GCM) 10K type strain sequencing project: providing services to taxonomists for standard genome sequencing and annotation.</title>
        <authorList>
            <consortium name="The Broad Institute Genomics Platform"/>
            <consortium name="The Broad Institute Genome Sequencing Center for Infectious Disease"/>
            <person name="Wu L."/>
            <person name="Ma J."/>
        </authorList>
    </citation>
    <scope>NUCLEOTIDE SEQUENCE [LARGE SCALE GENOMIC DNA]</scope>
    <source>
        <strain evidence="4">TBRC 4489</strain>
    </source>
</reference>
<dbReference type="PROSITE" id="PS51257">
    <property type="entry name" value="PROKAR_LIPOPROTEIN"/>
    <property type="match status" value="1"/>
</dbReference>
<comment type="caution">
    <text evidence="3">The sequence shown here is derived from an EMBL/GenBank/DDBJ whole genome shotgun (WGS) entry which is preliminary data.</text>
</comment>
<keyword evidence="2" id="KW-0732">Signal</keyword>
<sequence>MRRIAVSLAAAGLVLSGCSGGEAVPGRPSAAPAPPSGLPSTVPSTAPSPAASPSGDGQESTGSSSSGRDEGLREAMAAVSGSGPADLYFEYGAPGHWRELGVLTARGAEEGPWASSVLYGMSDLSTAPLLAERTGIDPFAADRAITIGHQPDRSVRLDGGVDAGTVRRRLTERGAERAKIGGRDGLVLARDRAAGSVDRLRDIGVLNLLNKVVVTGSTIAMGTASGPLTAAFGGPDSLAGSPSHAAVADCLGGNLVNAVILREKESAAVALYAVGLRRPVFPEDTPVNVVCVLPRDGFAAEVKKTFTGRLTTTAKTLQGESYGKYAYAIEHDEVASGGFTALRATLRIAPGGRADLAHRMLADGNLEAAADPASPLPDIGGSFESTP</sequence>
<organism evidence="3 4">
    <name type="scientific">Planomonospora corallina</name>
    <dbReference type="NCBI Taxonomy" id="1806052"/>
    <lineage>
        <taxon>Bacteria</taxon>
        <taxon>Bacillati</taxon>
        <taxon>Actinomycetota</taxon>
        <taxon>Actinomycetes</taxon>
        <taxon>Streptosporangiales</taxon>
        <taxon>Streptosporangiaceae</taxon>
        <taxon>Planomonospora</taxon>
    </lineage>
</organism>
<feature type="signal peptide" evidence="2">
    <location>
        <begin position="1"/>
        <end position="23"/>
    </location>
</feature>
<evidence type="ECO:0008006" key="5">
    <source>
        <dbReference type="Google" id="ProtNLM"/>
    </source>
</evidence>
<evidence type="ECO:0000313" key="3">
    <source>
        <dbReference type="EMBL" id="MFC4061101.1"/>
    </source>
</evidence>
<keyword evidence="4" id="KW-1185">Reference proteome</keyword>
<feature type="compositionally biased region" description="Polar residues" evidence="1">
    <location>
        <begin position="55"/>
        <end position="66"/>
    </location>
</feature>
<gene>
    <name evidence="3" type="ORF">ACFOWE_22605</name>
</gene>
<feature type="compositionally biased region" description="Low complexity" evidence="1">
    <location>
        <begin position="38"/>
        <end position="54"/>
    </location>
</feature>
<evidence type="ECO:0000256" key="2">
    <source>
        <dbReference type="SAM" id="SignalP"/>
    </source>
</evidence>
<dbReference type="Proteomes" id="UP001595850">
    <property type="component" value="Unassembled WGS sequence"/>
</dbReference>
<dbReference type="RefSeq" id="WP_377290978.1">
    <property type="nucleotide sequence ID" value="NZ_JBHSBM010000025.1"/>
</dbReference>
<feature type="region of interest" description="Disordered" evidence="1">
    <location>
        <begin position="19"/>
        <end position="73"/>
    </location>
</feature>
<feature type="chain" id="PRO_5046673759" description="Lipoprotein" evidence="2">
    <location>
        <begin position="24"/>
        <end position="387"/>
    </location>
</feature>
<evidence type="ECO:0000256" key="1">
    <source>
        <dbReference type="SAM" id="MobiDB-lite"/>
    </source>
</evidence>
<accession>A0ABV8IA98</accession>